<dbReference type="Gene3D" id="3.40.640.10">
    <property type="entry name" value="Type I PLP-dependent aspartate aminotransferase-like (Major domain)"/>
    <property type="match status" value="1"/>
</dbReference>
<keyword evidence="7" id="KW-0032">Aminotransferase</keyword>
<dbReference type="PANTHER" id="PTHR46577:SF2">
    <property type="entry name" value="TRANSCRIPTIONAL REGULATORY PROTEIN"/>
    <property type="match status" value="1"/>
</dbReference>
<gene>
    <name evidence="7" type="ORF">HII17_09285</name>
</gene>
<dbReference type="PROSITE" id="PS50949">
    <property type="entry name" value="HTH_GNTR"/>
    <property type="match status" value="1"/>
</dbReference>
<dbReference type="Pfam" id="PF00155">
    <property type="entry name" value="Aminotran_1_2"/>
    <property type="match status" value="1"/>
</dbReference>
<keyword evidence="8" id="KW-1185">Reference proteome</keyword>
<dbReference type="InterPro" id="IPR015424">
    <property type="entry name" value="PyrdxlP-dep_Trfase"/>
</dbReference>
<dbReference type="CDD" id="cd00609">
    <property type="entry name" value="AAT_like"/>
    <property type="match status" value="1"/>
</dbReference>
<dbReference type="InterPro" id="IPR036390">
    <property type="entry name" value="WH_DNA-bd_sf"/>
</dbReference>
<dbReference type="SUPFAM" id="SSF53383">
    <property type="entry name" value="PLP-dependent transferases"/>
    <property type="match status" value="1"/>
</dbReference>
<dbReference type="PANTHER" id="PTHR46577">
    <property type="entry name" value="HTH-TYPE TRANSCRIPTIONAL REGULATORY PROTEIN GABR"/>
    <property type="match status" value="1"/>
</dbReference>
<dbReference type="InterPro" id="IPR000524">
    <property type="entry name" value="Tscrpt_reg_HTH_GntR"/>
</dbReference>
<dbReference type="GO" id="GO:0030170">
    <property type="term" value="F:pyridoxal phosphate binding"/>
    <property type="evidence" value="ECO:0007669"/>
    <property type="project" value="InterPro"/>
</dbReference>
<name>A0A7Y0LBY6_9GAMM</name>
<keyword evidence="3" id="KW-0805">Transcription regulation</keyword>
<organism evidence="7 8">
    <name type="scientific">Thalassotalea algicola</name>
    <dbReference type="NCBI Taxonomy" id="2716224"/>
    <lineage>
        <taxon>Bacteria</taxon>
        <taxon>Pseudomonadati</taxon>
        <taxon>Pseudomonadota</taxon>
        <taxon>Gammaproteobacteria</taxon>
        <taxon>Alteromonadales</taxon>
        <taxon>Colwelliaceae</taxon>
        <taxon>Thalassotalea</taxon>
    </lineage>
</organism>
<dbReference type="InterPro" id="IPR004839">
    <property type="entry name" value="Aminotransferase_I/II_large"/>
</dbReference>
<feature type="domain" description="HTH gntR-type" evidence="6">
    <location>
        <begin position="10"/>
        <end position="78"/>
    </location>
</feature>
<evidence type="ECO:0000256" key="5">
    <source>
        <dbReference type="ARBA" id="ARBA00023163"/>
    </source>
</evidence>
<dbReference type="Pfam" id="PF00392">
    <property type="entry name" value="GntR"/>
    <property type="match status" value="1"/>
</dbReference>
<evidence type="ECO:0000259" key="6">
    <source>
        <dbReference type="PROSITE" id="PS50949"/>
    </source>
</evidence>
<keyword evidence="5" id="KW-0804">Transcription</keyword>
<dbReference type="InterPro" id="IPR051446">
    <property type="entry name" value="HTH_trans_reg/aminotransferase"/>
</dbReference>
<dbReference type="AlphaFoldDB" id="A0A7Y0LBY6"/>
<evidence type="ECO:0000313" key="8">
    <source>
        <dbReference type="Proteomes" id="UP000568664"/>
    </source>
</evidence>
<proteinExistence type="inferred from homology"/>
<dbReference type="GO" id="GO:0008483">
    <property type="term" value="F:transaminase activity"/>
    <property type="evidence" value="ECO:0007669"/>
    <property type="project" value="UniProtKB-KW"/>
</dbReference>
<dbReference type="InterPro" id="IPR036388">
    <property type="entry name" value="WH-like_DNA-bd_sf"/>
</dbReference>
<evidence type="ECO:0000256" key="1">
    <source>
        <dbReference type="ARBA" id="ARBA00005384"/>
    </source>
</evidence>
<dbReference type="Gene3D" id="1.10.10.10">
    <property type="entry name" value="Winged helix-like DNA-binding domain superfamily/Winged helix DNA-binding domain"/>
    <property type="match status" value="1"/>
</dbReference>
<evidence type="ECO:0000256" key="4">
    <source>
        <dbReference type="ARBA" id="ARBA00023125"/>
    </source>
</evidence>
<keyword evidence="2" id="KW-0663">Pyridoxal phosphate</keyword>
<dbReference type="CDD" id="cd07377">
    <property type="entry name" value="WHTH_GntR"/>
    <property type="match status" value="1"/>
</dbReference>
<dbReference type="SUPFAM" id="SSF46785">
    <property type="entry name" value="Winged helix' DNA-binding domain"/>
    <property type="match status" value="1"/>
</dbReference>
<sequence>MKLLNRDSSDFLYQQIIEFIDGQQSQGLLRPGDKLPSLRKLSKQLEISVPTVKQAYIELERQGRVSARPQSGYYLQAQQVRTLQPRPSKWAGSKPTEVKCRSLIEQVHDAVHLPNSVALGISNPVHAHPPDKALARLMRSVISKYAEKAVSYGPVNGDAKLRMQLAYRYQEQGTVVNYQDMVITNGAQEALSIALQCVAEKGDVIAIESPCFFGLIELIESLGMKAIEVYTCTEDGVCLQELEKTLTKHPVKACLFSTAINNPLGSLMTNHQRQQLVALLESHDIPLIEDDAYGDLYFDGTRPKPAQLYSEKGLVLTCSSFSKTAAPGYRVGWLIPGKYEEQAKRIKRAQSCSTPMLQQWTLTEYLLSGEYDRHVAVLRKKLIYNCERMRALIAEHFPEETCISKPQGGSVLWVRCRSSVNTSDFFQDAIARGVSFAPGGIFSPSGKYRNYMRISFGVKWNDQIVQAVKALGELVKIQQEKQHN</sequence>
<dbReference type="InterPro" id="IPR015421">
    <property type="entry name" value="PyrdxlP-dep_Trfase_major"/>
</dbReference>
<comment type="similarity">
    <text evidence="1">In the C-terminal section; belongs to the class-I pyridoxal-phosphate-dependent aminotransferase family.</text>
</comment>
<dbReference type="Proteomes" id="UP000568664">
    <property type="component" value="Unassembled WGS sequence"/>
</dbReference>
<evidence type="ECO:0000313" key="7">
    <source>
        <dbReference type="EMBL" id="NMP31755.1"/>
    </source>
</evidence>
<evidence type="ECO:0000256" key="3">
    <source>
        <dbReference type="ARBA" id="ARBA00023015"/>
    </source>
</evidence>
<evidence type="ECO:0000256" key="2">
    <source>
        <dbReference type="ARBA" id="ARBA00022898"/>
    </source>
</evidence>
<comment type="caution">
    <text evidence="7">The sequence shown here is derived from an EMBL/GenBank/DDBJ whole genome shotgun (WGS) entry which is preliminary data.</text>
</comment>
<dbReference type="GO" id="GO:0003700">
    <property type="term" value="F:DNA-binding transcription factor activity"/>
    <property type="evidence" value="ECO:0007669"/>
    <property type="project" value="InterPro"/>
</dbReference>
<accession>A0A7Y0LBY6</accession>
<reference evidence="7 8" key="1">
    <citation type="submission" date="2020-04" db="EMBL/GenBank/DDBJ databases">
        <title>Thalassotalea sp. M1531, isolated from the surface of marine red alga.</title>
        <authorList>
            <person name="Pang L."/>
            <person name="Lu D.-C."/>
        </authorList>
    </citation>
    <scope>NUCLEOTIDE SEQUENCE [LARGE SCALE GENOMIC DNA]</scope>
    <source>
        <strain evidence="7 8">M1531</strain>
    </source>
</reference>
<keyword evidence="4" id="KW-0238">DNA-binding</keyword>
<dbReference type="EMBL" id="JABBXH010000003">
    <property type="protein sequence ID" value="NMP31755.1"/>
    <property type="molecule type" value="Genomic_DNA"/>
</dbReference>
<dbReference type="SMART" id="SM00345">
    <property type="entry name" value="HTH_GNTR"/>
    <property type="match status" value="1"/>
</dbReference>
<dbReference type="InterPro" id="IPR015422">
    <property type="entry name" value="PyrdxlP-dep_Trfase_small"/>
</dbReference>
<dbReference type="GO" id="GO:0003677">
    <property type="term" value="F:DNA binding"/>
    <property type="evidence" value="ECO:0007669"/>
    <property type="project" value="UniProtKB-KW"/>
</dbReference>
<dbReference type="Gene3D" id="3.90.1150.10">
    <property type="entry name" value="Aspartate Aminotransferase, domain 1"/>
    <property type="match status" value="1"/>
</dbReference>
<protein>
    <submittedName>
        <fullName evidence="7">PLP-dependent aminotransferase family protein</fullName>
    </submittedName>
</protein>
<dbReference type="RefSeq" id="WP_169075102.1">
    <property type="nucleotide sequence ID" value="NZ_JABBXH010000003.1"/>
</dbReference>
<keyword evidence="7" id="KW-0808">Transferase</keyword>